<evidence type="ECO:0000256" key="1">
    <source>
        <dbReference type="ARBA" id="ARBA00012528"/>
    </source>
</evidence>
<keyword evidence="4" id="KW-0812">Transmembrane</keyword>
<evidence type="ECO:0000313" key="7">
    <source>
        <dbReference type="Proteomes" id="UP000291088"/>
    </source>
</evidence>
<dbReference type="GO" id="GO:0043709">
    <property type="term" value="P:cell adhesion involved in single-species biofilm formation"/>
    <property type="evidence" value="ECO:0007669"/>
    <property type="project" value="TreeGrafter"/>
</dbReference>
<dbReference type="GO" id="GO:0005886">
    <property type="term" value="C:plasma membrane"/>
    <property type="evidence" value="ECO:0007669"/>
    <property type="project" value="TreeGrafter"/>
</dbReference>
<evidence type="ECO:0000313" key="6">
    <source>
        <dbReference type="EMBL" id="RYB97037.1"/>
    </source>
</evidence>
<dbReference type="InterPro" id="IPR043128">
    <property type="entry name" value="Rev_trsase/Diguanyl_cyclase"/>
</dbReference>
<name>A0A4Q2S974_9HYPH</name>
<protein>
    <recommendedName>
        <fullName evidence="1">diguanylate cyclase</fullName>
        <ecNumber evidence="1">2.7.7.65</ecNumber>
    </recommendedName>
</protein>
<dbReference type="PROSITE" id="PS50887">
    <property type="entry name" value="GGDEF"/>
    <property type="match status" value="1"/>
</dbReference>
<dbReference type="OrthoDB" id="9812260at2"/>
<dbReference type="AlphaFoldDB" id="A0A4Q2S974"/>
<dbReference type="Gene3D" id="3.30.70.270">
    <property type="match status" value="1"/>
</dbReference>
<dbReference type="SMART" id="SM00267">
    <property type="entry name" value="GGDEF"/>
    <property type="match status" value="1"/>
</dbReference>
<dbReference type="Proteomes" id="UP000291088">
    <property type="component" value="Unassembled WGS sequence"/>
</dbReference>
<evidence type="ECO:0000259" key="5">
    <source>
        <dbReference type="PROSITE" id="PS50887"/>
    </source>
</evidence>
<dbReference type="SUPFAM" id="SSF55073">
    <property type="entry name" value="Nucleotide cyclase"/>
    <property type="match status" value="1"/>
</dbReference>
<reference evidence="6 7" key="1">
    <citation type="submission" date="2019-01" db="EMBL/GenBank/DDBJ databases">
        <authorList>
            <person name="Deng T."/>
        </authorList>
    </citation>
    <scope>NUCLEOTIDE SEQUENCE [LARGE SCALE GENOMIC DNA]</scope>
    <source>
        <strain evidence="6 7">F8825</strain>
    </source>
</reference>
<dbReference type="EC" id="2.7.7.65" evidence="1"/>
<dbReference type="Pfam" id="PF00990">
    <property type="entry name" value="GGDEF"/>
    <property type="match status" value="1"/>
</dbReference>
<organism evidence="6 7">
    <name type="scientific">Ciceribacter ferrooxidans</name>
    <dbReference type="NCBI Taxonomy" id="2509717"/>
    <lineage>
        <taxon>Bacteria</taxon>
        <taxon>Pseudomonadati</taxon>
        <taxon>Pseudomonadota</taxon>
        <taxon>Alphaproteobacteria</taxon>
        <taxon>Hyphomicrobiales</taxon>
        <taxon>Rhizobiaceae</taxon>
        <taxon>Ciceribacter</taxon>
    </lineage>
</organism>
<sequence>MFKISRQTATKAAVVTALSVAASVSIVLLLVPMLGGHPDGPGFWMSVLCPLVIAAPASAWQFHQKETIERQRDEIARMHVELEDMHAELSALHADLKQRSRIDSLTGGLNRETFFATLDAAASGPQSSALLIADADHFKKINDTFGHLVGDEALRVIGRTIAATLGSRDFWGRIGGEEFVLFLDGADRAKALAVAEALRGAVAGSKVLVEGARVPLSVSIGARCSSGRFDPTELFRQADEDLYRAKKAGRNRIVIDGEEAGTVVA</sequence>
<dbReference type="InterPro" id="IPR050469">
    <property type="entry name" value="Diguanylate_Cyclase"/>
</dbReference>
<keyword evidence="4" id="KW-1133">Transmembrane helix</keyword>
<comment type="catalytic activity">
    <reaction evidence="2">
        <text>2 GTP = 3',3'-c-di-GMP + 2 diphosphate</text>
        <dbReference type="Rhea" id="RHEA:24898"/>
        <dbReference type="ChEBI" id="CHEBI:33019"/>
        <dbReference type="ChEBI" id="CHEBI:37565"/>
        <dbReference type="ChEBI" id="CHEBI:58805"/>
        <dbReference type="EC" id="2.7.7.65"/>
    </reaction>
</comment>
<dbReference type="InterPro" id="IPR029787">
    <property type="entry name" value="Nucleotide_cyclase"/>
</dbReference>
<dbReference type="RefSeq" id="WP_129334468.1">
    <property type="nucleotide sequence ID" value="NZ_SDVB01000391.1"/>
</dbReference>
<dbReference type="GO" id="GO:1902201">
    <property type="term" value="P:negative regulation of bacterial-type flagellum-dependent cell motility"/>
    <property type="evidence" value="ECO:0007669"/>
    <property type="project" value="TreeGrafter"/>
</dbReference>
<accession>A0A4Q2S974</accession>
<dbReference type="EMBL" id="SDVB01000391">
    <property type="protein sequence ID" value="RYB97037.1"/>
    <property type="molecule type" value="Genomic_DNA"/>
</dbReference>
<evidence type="ECO:0000256" key="4">
    <source>
        <dbReference type="SAM" id="Phobius"/>
    </source>
</evidence>
<feature type="coiled-coil region" evidence="3">
    <location>
        <begin position="65"/>
        <end position="99"/>
    </location>
</feature>
<dbReference type="PANTHER" id="PTHR45138">
    <property type="entry name" value="REGULATORY COMPONENTS OF SENSORY TRANSDUCTION SYSTEM"/>
    <property type="match status" value="1"/>
</dbReference>
<feature type="domain" description="GGDEF" evidence="5">
    <location>
        <begin position="126"/>
        <end position="258"/>
    </location>
</feature>
<evidence type="ECO:0000256" key="3">
    <source>
        <dbReference type="SAM" id="Coils"/>
    </source>
</evidence>
<dbReference type="NCBIfam" id="TIGR00254">
    <property type="entry name" value="GGDEF"/>
    <property type="match status" value="1"/>
</dbReference>
<feature type="transmembrane region" description="Helical" evidence="4">
    <location>
        <begin position="43"/>
        <end position="62"/>
    </location>
</feature>
<dbReference type="CDD" id="cd01949">
    <property type="entry name" value="GGDEF"/>
    <property type="match status" value="1"/>
</dbReference>
<feature type="transmembrane region" description="Helical" evidence="4">
    <location>
        <begin position="12"/>
        <end position="31"/>
    </location>
</feature>
<dbReference type="GO" id="GO:0052621">
    <property type="term" value="F:diguanylate cyclase activity"/>
    <property type="evidence" value="ECO:0007669"/>
    <property type="project" value="UniProtKB-EC"/>
</dbReference>
<comment type="caution">
    <text evidence="6">The sequence shown here is derived from an EMBL/GenBank/DDBJ whole genome shotgun (WGS) entry which is preliminary data.</text>
</comment>
<keyword evidence="4" id="KW-0472">Membrane</keyword>
<proteinExistence type="predicted"/>
<evidence type="ECO:0000256" key="2">
    <source>
        <dbReference type="ARBA" id="ARBA00034247"/>
    </source>
</evidence>
<gene>
    <name evidence="6" type="ORF">EUU22_23855</name>
</gene>
<keyword evidence="3" id="KW-0175">Coiled coil</keyword>
<dbReference type="PANTHER" id="PTHR45138:SF9">
    <property type="entry name" value="DIGUANYLATE CYCLASE DGCM-RELATED"/>
    <property type="match status" value="1"/>
</dbReference>
<dbReference type="InterPro" id="IPR000160">
    <property type="entry name" value="GGDEF_dom"/>
</dbReference>
<keyword evidence="7" id="KW-1185">Reference proteome</keyword>